<feature type="domain" description="Histidine kinase/HSP90-like ATPase" evidence="7">
    <location>
        <begin position="568"/>
        <end position="651"/>
    </location>
</feature>
<reference evidence="8 9" key="1">
    <citation type="submission" date="2018-04" db="EMBL/GenBank/DDBJ databases">
        <title>Genomic Encyclopedia of Archaeal and Bacterial Type Strains, Phase II (KMG-II): from individual species to whole genera.</title>
        <authorList>
            <person name="Goeker M."/>
        </authorList>
    </citation>
    <scope>NUCLEOTIDE SEQUENCE [LARGE SCALE GENOMIC DNA]</scope>
    <source>
        <strain evidence="8 9">DSM 25731</strain>
    </source>
</reference>
<dbReference type="AlphaFoldDB" id="A0A2T6C6M7"/>
<keyword evidence="9" id="KW-1185">Reference proteome</keyword>
<keyword evidence="3" id="KW-0808">Transferase</keyword>
<sequence>MKLLPATSFFLFCVFIVLCSSCEKKEDLARNEIKNTLYSLDSLAFSKKNNAQYDTAIFYANEELKLAKTHNNTKYIKRSYIRLESVYNKSEKYDSAIFYANKLYEIAESTQDTLYMAKALYKKATNFKELDSFKVSYEYFRSAKDLYEKIDDSLQVAKSLLEISTIDKKTGSFGLSQTSALEGLKYVKKSKNIKIKSKLYFNIAVAAKERGDLLNAENRINQALDLAKDSVTTKKVGYDLIRTFLNTKANIFKEKENYEGAIEIYNNILSESSKKLSQTQRARFNGNLAHTLFLKNGLNKKSDSLLQESLIYYEKINNISGLVSIYMKLAEMYVQRDKQKVLNYTKKIIELADKLDNDQVKYEAYEQLITIDAKSENIAKYLKIKKEVNQKRNRVQSEFANAKFNYDDEKEQKIEAQNAAIKADNLASKKENQVLILLLILIVLIVLTFFIYQRIQRRHKIEKVKTVHVTEARISSKVHDELANDLYELMTQLETTDPEKEVVLDKLDTIYNQARDISKQIQTVETDDTFPDELSNLFRSYQSDEVNVLLKRYDTDIWKGISSHIKVTVYRVLQEFLTNMKKHSNAALVVVSIEKQNKQLFIQYIDNGKGFTAKTSKNGLRNAENRIRAIKGKLTFDTELDKGCKFSINVPV</sequence>
<accession>A0A2T6C6M7</accession>
<dbReference type="InterPro" id="IPR003594">
    <property type="entry name" value="HATPase_dom"/>
</dbReference>
<dbReference type="Pfam" id="PF02518">
    <property type="entry name" value="HATPase_c"/>
    <property type="match status" value="1"/>
</dbReference>
<evidence type="ECO:0000256" key="5">
    <source>
        <dbReference type="ARBA" id="ARBA00023012"/>
    </source>
</evidence>
<dbReference type="SMART" id="SM00028">
    <property type="entry name" value="TPR"/>
    <property type="match status" value="3"/>
</dbReference>
<protein>
    <recommendedName>
        <fullName evidence="2">histidine kinase</fullName>
        <ecNumber evidence="2">2.7.13.3</ecNumber>
    </recommendedName>
</protein>
<feature type="transmembrane region" description="Helical" evidence="6">
    <location>
        <begin position="434"/>
        <end position="452"/>
    </location>
</feature>
<keyword evidence="5" id="KW-0902">Two-component regulatory system</keyword>
<dbReference type="SUPFAM" id="SSF48452">
    <property type="entry name" value="TPR-like"/>
    <property type="match status" value="2"/>
</dbReference>
<dbReference type="CDD" id="cd16917">
    <property type="entry name" value="HATPase_UhpB-NarQ-NarX-like"/>
    <property type="match status" value="1"/>
</dbReference>
<dbReference type="PANTHER" id="PTHR24421:SF10">
    <property type="entry name" value="NITRATE_NITRITE SENSOR PROTEIN NARQ"/>
    <property type="match status" value="1"/>
</dbReference>
<comment type="catalytic activity">
    <reaction evidence="1">
        <text>ATP + protein L-histidine = ADP + protein N-phospho-L-histidine.</text>
        <dbReference type="EC" id="2.7.13.3"/>
    </reaction>
</comment>
<evidence type="ECO:0000256" key="1">
    <source>
        <dbReference type="ARBA" id="ARBA00000085"/>
    </source>
</evidence>
<dbReference type="GO" id="GO:0004673">
    <property type="term" value="F:protein histidine kinase activity"/>
    <property type="evidence" value="ECO:0007669"/>
    <property type="project" value="UniProtKB-EC"/>
</dbReference>
<dbReference type="SUPFAM" id="SSF55874">
    <property type="entry name" value="ATPase domain of HSP90 chaperone/DNA topoisomerase II/histidine kinase"/>
    <property type="match status" value="1"/>
</dbReference>
<keyword evidence="6" id="KW-0472">Membrane</keyword>
<keyword evidence="6" id="KW-0812">Transmembrane</keyword>
<dbReference type="EC" id="2.7.13.3" evidence="2"/>
<evidence type="ECO:0000259" key="7">
    <source>
        <dbReference type="Pfam" id="PF02518"/>
    </source>
</evidence>
<evidence type="ECO:0000256" key="6">
    <source>
        <dbReference type="SAM" id="Phobius"/>
    </source>
</evidence>
<dbReference type="EMBL" id="QBKT01000001">
    <property type="protein sequence ID" value="PTX63945.1"/>
    <property type="molecule type" value="Genomic_DNA"/>
</dbReference>
<evidence type="ECO:0000313" key="8">
    <source>
        <dbReference type="EMBL" id="PTX63945.1"/>
    </source>
</evidence>
<evidence type="ECO:0000313" key="9">
    <source>
        <dbReference type="Proteomes" id="UP000244090"/>
    </source>
</evidence>
<dbReference type="InterPro" id="IPR019734">
    <property type="entry name" value="TPR_rpt"/>
</dbReference>
<evidence type="ECO:0000256" key="2">
    <source>
        <dbReference type="ARBA" id="ARBA00012438"/>
    </source>
</evidence>
<evidence type="ECO:0000256" key="3">
    <source>
        <dbReference type="ARBA" id="ARBA00022679"/>
    </source>
</evidence>
<dbReference type="Proteomes" id="UP000244090">
    <property type="component" value="Unassembled WGS sequence"/>
</dbReference>
<dbReference type="InterPro" id="IPR050482">
    <property type="entry name" value="Sensor_HK_TwoCompSys"/>
</dbReference>
<gene>
    <name evidence="8" type="ORF">C8N46_101555</name>
</gene>
<name>A0A2T6C6M7_9FLAO</name>
<dbReference type="InterPro" id="IPR036890">
    <property type="entry name" value="HATPase_C_sf"/>
</dbReference>
<keyword evidence="4 8" id="KW-0418">Kinase</keyword>
<dbReference type="PANTHER" id="PTHR24421">
    <property type="entry name" value="NITRATE/NITRITE SENSOR PROTEIN NARX-RELATED"/>
    <property type="match status" value="1"/>
</dbReference>
<dbReference type="Gene3D" id="3.30.565.10">
    <property type="entry name" value="Histidine kinase-like ATPase, C-terminal domain"/>
    <property type="match status" value="1"/>
</dbReference>
<proteinExistence type="predicted"/>
<organism evidence="8 9">
    <name type="scientific">Kordia periserrulae</name>
    <dbReference type="NCBI Taxonomy" id="701523"/>
    <lineage>
        <taxon>Bacteria</taxon>
        <taxon>Pseudomonadati</taxon>
        <taxon>Bacteroidota</taxon>
        <taxon>Flavobacteriia</taxon>
        <taxon>Flavobacteriales</taxon>
        <taxon>Flavobacteriaceae</taxon>
        <taxon>Kordia</taxon>
    </lineage>
</organism>
<dbReference type="Gene3D" id="1.25.40.10">
    <property type="entry name" value="Tetratricopeptide repeat domain"/>
    <property type="match status" value="2"/>
</dbReference>
<comment type="caution">
    <text evidence="8">The sequence shown here is derived from an EMBL/GenBank/DDBJ whole genome shotgun (WGS) entry which is preliminary data.</text>
</comment>
<keyword evidence="6" id="KW-1133">Transmembrane helix</keyword>
<dbReference type="GO" id="GO:0000160">
    <property type="term" value="P:phosphorelay signal transduction system"/>
    <property type="evidence" value="ECO:0007669"/>
    <property type="project" value="UniProtKB-KW"/>
</dbReference>
<dbReference type="InterPro" id="IPR011990">
    <property type="entry name" value="TPR-like_helical_dom_sf"/>
</dbReference>
<evidence type="ECO:0000256" key="4">
    <source>
        <dbReference type="ARBA" id="ARBA00022777"/>
    </source>
</evidence>